<evidence type="ECO:0000313" key="2">
    <source>
        <dbReference type="Proteomes" id="UP000008063"/>
    </source>
</evidence>
<protein>
    <submittedName>
        <fullName evidence="1">Uncharacterized protein</fullName>
    </submittedName>
</protein>
<reference evidence="2" key="1">
    <citation type="journal article" date="2011" name="Science">
        <title>The plant cell wall-decomposing machinery underlies the functional diversity of forest fungi.</title>
        <authorList>
            <person name="Eastwood D.C."/>
            <person name="Floudas D."/>
            <person name="Binder M."/>
            <person name="Majcherczyk A."/>
            <person name="Schneider P."/>
            <person name="Aerts A."/>
            <person name="Asiegbu F.O."/>
            <person name="Baker S.E."/>
            <person name="Barry K."/>
            <person name="Bendiksby M."/>
            <person name="Blumentritt M."/>
            <person name="Coutinho P.M."/>
            <person name="Cullen D."/>
            <person name="de Vries R.P."/>
            <person name="Gathman A."/>
            <person name="Goodell B."/>
            <person name="Henrissat B."/>
            <person name="Ihrmark K."/>
            <person name="Kauserud H."/>
            <person name="Kohler A."/>
            <person name="LaButti K."/>
            <person name="Lapidus A."/>
            <person name="Lavin J.L."/>
            <person name="Lee Y.-H."/>
            <person name="Lindquist E."/>
            <person name="Lilly W."/>
            <person name="Lucas S."/>
            <person name="Morin E."/>
            <person name="Murat C."/>
            <person name="Oguiza J.A."/>
            <person name="Park J."/>
            <person name="Pisabarro A.G."/>
            <person name="Riley R."/>
            <person name="Rosling A."/>
            <person name="Salamov A."/>
            <person name="Schmidt O."/>
            <person name="Schmutz J."/>
            <person name="Skrede I."/>
            <person name="Stenlid J."/>
            <person name="Wiebenga A."/>
            <person name="Xie X."/>
            <person name="Kuees U."/>
            <person name="Hibbett D.S."/>
            <person name="Hoffmeister D."/>
            <person name="Hoegberg N."/>
            <person name="Martin F."/>
            <person name="Grigoriev I.V."/>
            <person name="Watkinson S.C."/>
        </authorList>
    </citation>
    <scope>NUCLEOTIDE SEQUENCE [LARGE SCALE GENOMIC DNA]</scope>
    <source>
        <strain evidence="2">strain S7.3</strain>
    </source>
</reference>
<dbReference type="InParanoid" id="F8PGM4"/>
<sequence>QPSCPCLEYSEVINYATLGEFALLKHSRHNLLQKPWAIPTNREMTTKHYKVLRAREEIVRLNVEIRQLQAWIDYKDRHMQATTDMIKVTEPLIAAELQMVHREQCRINSIHWARLHHIYKLDGYSG</sequence>
<accession>F8PGM4</accession>
<dbReference type="EMBL" id="GL945474">
    <property type="protein sequence ID" value="EGO04368.1"/>
    <property type="molecule type" value="Genomic_DNA"/>
</dbReference>
<dbReference type="HOGENOM" id="CLU_013084_5_0_1"/>
<dbReference type="AlphaFoldDB" id="F8PGM4"/>
<dbReference type="OrthoDB" id="2676448at2759"/>
<proteinExistence type="predicted"/>
<name>F8PGM4_SERL3</name>
<dbReference type="Proteomes" id="UP000008063">
    <property type="component" value="Unassembled WGS sequence"/>
</dbReference>
<gene>
    <name evidence="1" type="ORF">SERLA73DRAFT_43524</name>
</gene>
<evidence type="ECO:0000313" key="1">
    <source>
        <dbReference type="EMBL" id="EGO04368.1"/>
    </source>
</evidence>
<keyword evidence="2" id="KW-1185">Reference proteome</keyword>
<feature type="non-terminal residue" evidence="1">
    <location>
        <position position="1"/>
    </location>
</feature>
<organism evidence="2">
    <name type="scientific">Serpula lacrymans var. lacrymans (strain S7.3)</name>
    <name type="common">Dry rot fungus</name>
    <dbReference type="NCBI Taxonomy" id="936435"/>
    <lineage>
        <taxon>Eukaryota</taxon>
        <taxon>Fungi</taxon>
        <taxon>Dikarya</taxon>
        <taxon>Basidiomycota</taxon>
        <taxon>Agaricomycotina</taxon>
        <taxon>Agaricomycetes</taxon>
        <taxon>Agaricomycetidae</taxon>
        <taxon>Boletales</taxon>
        <taxon>Coniophorineae</taxon>
        <taxon>Serpulaceae</taxon>
        <taxon>Serpula</taxon>
    </lineage>
</organism>